<dbReference type="RefSeq" id="WP_132951699.1">
    <property type="nucleotide sequence ID" value="NZ_SLXU01000009.1"/>
</dbReference>
<reference evidence="2 3" key="1">
    <citation type="submission" date="2019-03" db="EMBL/GenBank/DDBJ databases">
        <title>Genomic Encyclopedia of Type Strains, Phase IV (KMG-IV): sequencing the most valuable type-strain genomes for metagenomic binning, comparative biology and taxonomic classification.</title>
        <authorList>
            <person name="Goeker M."/>
        </authorList>
    </citation>
    <scope>NUCLEOTIDE SEQUENCE [LARGE SCALE GENOMIC DNA]</scope>
    <source>
        <strain evidence="2 3">DSM 24766</strain>
    </source>
</reference>
<name>A0A4R2RB54_9RHOB</name>
<dbReference type="EMBL" id="SLXU01000009">
    <property type="protein sequence ID" value="TCP60552.1"/>
    <property type="molecule type" value="Genomic_DNA"/>
</dbReference>
<organism evidence="2 3">
    <name type="scientific">Rhodovulum bhavnagarense</name>
    <dbReference type="NCBI Taxonomy" id="992286"/>
    <lineage>
        <taxon>Bacteria</taxon>
        <taxon>Pseudomonadati</taxon>
        <taxon>Pseudomonadota</taxon>
        <taxon>Alphaproteobacteria</taxon>
        <taxon>Rhodobacterales</taxon>
        <taxon>Paracoccaceae</taxon>
        <taxon>Rhodovulum</taxon>
    </lineage>
</organism>
<evidence type="ECO:0000313" key="3">
    <source>
        <dbReference type="Proteomes" id="UP000295050"/>
    </source>
</evidence>
<comment type="caution">
    <text evidence="2">The sequence shown here is derived from an EMBL/GenBank/DDBJ whole genome shotgun (WGS) entry which is preliminary data.</text>
</comment>
<feature type="chain" id="PRO_5020355385" evidence="1">
    <location>
        <begin position="21"/>
        <end position="385"/>
    </location>
</feature>
<feature type="signal peptide" evidence="1">
    <location>
        <begin position="1"/>
        <end position="20"/>
    </location>
</feature>
<accession>A0A4R2RB54</accession>
<keyword evidence="3" id="KW-1185">Reference proteome</keyword>
<gene>
    <name evidence="2" type="ORF">EV663_10958</name>
</gene>
<dbReference type="SUPFAM" id="SSF56935">
    <property type="entry name" value="Porins"/>
    <property type="match status" value="1"/>
</dbReference>
<proteinExistence type="predicted"/>
<dbReference type="Gene3D" id="2.40.160.60">
    <property type="entry name" value="Outer membrane protein transport protein (OMPP1/FadL/TodX)"/>
    <property type="match status" value="1"/>
</dbReference>
<dbReference type="Proteomes" id="UP000295050">
    <property type="component" value="Unassembled WGS sequence"/>
</dbReference>
<evidence type="ECO:0000313" key="2">
    <source>
        <dbReference type="EMBL" id="TCP60552.1"/>
    </source>
</evidence>
<dbReference type="OrthoDB" id="6679728at2"/>
<keyword evidence="1" id="KW-0732">Signal</keyword>
<dbReference type="AlphaFoldDB" id="A0A4R2RB54"/>
<protein>
    <submittedName>
        <fullName evidence="2">Long-subunit fatty acid transport protein</fullName>
    </submittedName>
</protein>
<sequence>MKKITSLSALALCCVGTAHAGGIERSTGSVGFMFEEGTYAEFTYGSVSPDVSGMQAVPLFSPGEVFPSSSGDMTGDYTTWAIAFKTDLSERLSLGFLIDQPLGADVNYAPDSGYAYGGSSLLFGGSTAEIENTGFTAILRYEFPSNFSIHGGLRHLRTSGEVALFNGYQMRTDTAEDFGYLVGIAWEKPEIAARVALTYQSSITHDFNASETILPAGIIGAATSFATEVPQSVTLDFQTGIMADTLLFGSVRWVDWTAFDITPTLYATPAGLNLGSLVDYTNDTITYSLGLGRKFSDKWSGAVTLGYEKEEDGFSGNLGPTDGYKSLGLALTRTAGNVKITGGARYIWIGDAETQAPAPYPAGTTLARFQDNEGVALGLRIGYMF</sequence>
<evidence type="ECO:0000256" key="1">
    <source>
        <dbReference type="SAM" id="SignalP"/>
    </source>
</evidence>